<dbReference type="GO" id="GO:0032259">
    <property type="term" value="P:methylation"/>
    <property type="evidence" value="ECO:0007669"/>
    <property type="project" value="UniProtKB-KW"/>
</dbReference>
<dbReference type="SUPFAM" id="SSF57667">
    <property type="entry name" value="beta-beta-alpha zinc fingers"/>
    <property type="match status" value="1"/>
</dbReference>
<dbReference type="InterPro" id="IPR049482">
    <property type="entry name" value="ANM3-like_C2H2_Zf"/>
</dbReference>
<evidence type="ECO:0000256" key="7">
    <source>
        <dbReference type="ARBA" id="ARBA00022723"/>
    </source>
</evidence>
<evidence type="ECO:0000313" key="18">
    <source>
        <dbReference type="EMBL" id="SSX25717.1"/>
    </source>
</evidence>
<accession>A0A336MBG4</accession>
<dbReference type="EC" id="2.1.1.319" evidence="2"/>
<dbReference type="GO" id="GO:0005829">
    <property type="term" value="C:cytosol"/>
    <property type="evidence" value="ECO:0007669"/>
    <property type="project" value="UniProtKB-SubCell"/>
</dbReference>
<comment type="subcellular location">
    <subcellularLocation>
        <location evidence="1">Cytoplasm</location>
        <location evidence="1">Cytosol</location>
    </subcellularLocation>
</comment>
<feature type="domain" description="Methyltransferase" evidence="15">
    <location>
        <begin position="238"/>
        <end position="354"/>
    </location>
</feature>
<keyword evidence="7" id="KW-0479">Metal-binding</keyword>
<evidence type="ECO:0000256" key="3">
    <source>
        <dbReference type="ARBA" id="ARBA00022490"/>
    </source>
</evidence>
<evidence type="ECO:0000259" key="15">
    <source>
        <dbReference type="Pfam" id="PF13847"/>
    </source>
</evidence>
<comment type="catalytic activity">
    <reaction evidence="10">
        <text>L-arginyl-[protein] + 2 S-adenosyl-L-methionine = N(omega),N(omega)-dimethyl-L-arginyl-[protein] + 2 S-adenosyl-L-homocysteine + 2 H(+)</text>
        <dbReference type="Rhea" id="RHEA:48096"/>
        <dbReference type="Rhea" id="RHEA-COMP:10532"/>
        <dbReference type="Rhea" id="RHEA-COMP:11991"/>
        <dbReference type="ChEBI" id="CHEBI:15378"/>
        <dbReference type="ChEBI" id="CHEBI:29965"/>
        <dbReference type="ChEBI" id="CHEBI:57856"/>
        <dbReference type="ChEBI" id="CHEBI:59789"/>
        <dbReference type="ChEBI" id="CHEBI:61897"/>
        <dbReference type="EC" id="2.1.1.319"/>
    </reaction>
    <physiologicalReaction direction="left-to-right" evidence="10">
        <dbReference type="Rhea" id="RHEA:48097"/>
    </physiologicalReaction>
</comment>
<dbReference type="EMBL" id="UFQT01000611">
    <property type="protein sequence ID" value="SSX25717.1"/>
    <property type="molecule type" value="Genomic_DNA"/>
</dbReference>
<dbReference type="PROSITE" id="PS51678">
    <property type="entry name" value="SAM_MT_PRMT"/>
    <property type="match status" value="1"/>
</dbReference>
<dbReference type="GO" id="GO:0042054">
    <property type="term" value="F:histone methyltransferase activity"/>
    <property type="evidence" value="ECO:0007669"/>
    <property type="project" value="TreeGrafter"/>
</dbReference>
<evidence type="ECO:0000256" key="9">
    <source>
        <dbReference type="ARBA" id="ARBA00022833"/>
    </source>
</evidence>
<keyword evidence="4 12" id="KW-0489">Methyltransferase</keyword>
<feature type="coiled-coil region" evidence="13">
    <location>
        <begin position="142"/>
        <end position="176"/>
    </location>
</feature>
<dbReference type="InterPro" id="IPR025799">
    <property type="entry name" value="Arg_MeTrfase"/>
</dbReference>
<feature type="domain" description="Protein arginine N-methyltransferase" evidence="17">
    <location>
        <begin position="359"/>
        <end position="499"/>
    </location>
</feature>
<evidence type="ECO:0000256" key="14">
    <source>
        <dbReference type="SAM" id="MobiDB-lite"/>
    </source>
</evidence>
<reference evidence="18" key="1">
    <citation type="submission" date="2018-07" db="EMBL/GenBank/DDBJ databases">
        <authorList>
            <person name="Quirk P.G."/>
            <person name="Krulwich T.A."/>
        </authorList>
    </citation>
    <scope>NUCLEOTIDE SEQUENCE</scope>
</reference>
<feature type="region of interest" description="Disordered" evidence="14">
    <location>
        <begin position="1"/>
        <end position="26"/>
    </location>
</feature>
<proteinExistence type="predicted"/>
<keyword evidence="8" id="KW-0863">Zinc-finger</keyword>
<evidence type="ECO:0000256" key="8">
    <source>
        <dbReference type="ARBA" id="ARBA00022771"/>
    </source>
</evidence>
<protein>
    <recommendedName>
        <fullName evidence="2">type I protein arginine methyltransferase</fullName>
        <ecNumber evidence="2">2.1.1.319</ecNumber>
    </recommendedName>
</protein>
<evidence type="ECO:0000259" key="16">
    <source>
        <dbReference type="Pfam" id="PF21137"/>
    </source>
</evidence>
<sequence length="511" mass="58537">MSDEDMPGLCNENGDNVESDDDEEGWEEMEGQNESVICLFCPKSLDTIDSGISHLLIEHDFDLGKLGLDQYSYIKMINYIRKLKPTANDVKKVIGNPPWEDDSFLKCGDFEPWLTFDIEFFGNNCEDSQENNQIKSTKKKTITLTVDEYKEMTNRIDELENLLQISRNNFRTFLENELNSMNGGVNGKKNGVELANGANDESYFSTYSHFGIHYDMLSDSVRTNSYREAIMNNKNLFENKIVLDVGCGTGILSIFASKAGAKEVYAIDQSEIIYHAMDIAESNDIKNIKFIKGRLEDIVLPVEKVDVIISEWMGYFLMFEGMLDSVIYARKNYLNPDGMLLPNRCNISIVGYGDVERHNNFVNFWNNVYDFKMECMQTECLKEVSVETCKSEFILTDSVVVCDLDLMTVDLDYSNFEYKFTMKTTKDGSLTSFVGYFDTFFELQAPVMFSTSPSAKSTHWRQVVFYFKNPIPVKQGDKIEGTFVCRRGRKDIRGLNITIHVFGQTCDYILD</sequence>
<evidence type="ECO:0000256" key="10">
    <source>
        <dbReference type="ARBA" id="ARBA00047384"/>
    </source>
</evidence>
<dbReference type="InterPro" id="IPR036236">
    <property type="entry name" value="Znf_C2H2_sf"/>
</dbReference>
<dbReference type="SUPFAM" id="SSF53335">
    <property type="entry name" value="S-adenosyl-L-methionine-dependent methyltransferases"/>
    <property type="match status" value="1"/>
</dbReference>
<dbReference type="GO" id="GO:0008270">
    <property type="term" value="F:zinc ion binding"/>
    <property type="evidence" value="ECO:0007669"/>
    <property type="project" value="UniProtKB-KW"/>
</dbReference>
<dbReference type="PANTHER" id="PTHR11006:SF53">
    <property type="entry name" value="PROTEIN ARGININE N-METHYLTRANSFERASE 3"/>
    <property type="match status" value="1"/>
</dbReference>
<evidence type="ECO:0000256" key="11">
    <source>
        <dbReference type="ARBA" id="ARBA00049303"/>
    </source>
</evidence>
<keyword evidence="9" id="KW-0862">Zinc</keyword>
<evidence type="ECO:0000256" key="5">
    <source>
        <dbReference type="ARBA" id="ARBA00022679"/>
    </source>
</evidence>
<dbReference type="GO" id="GO:0005634">
    <property type="term" value="C:nucleus"/>
    <property type="evidence" value="ECO:0007669"/>
    <property type="project" value="TreeGrafter"/>
</dbReference>
<keyword evidence="13" id="KW-0175">Coiled coil</keyword>
<evidence type="ECO:0000256" key="2">
    <source>
        <dbReference type="ARBA" id="ARBA00011925"/>
    </source>
</evidence>
<dbReference type="VEuPathDB" id="VectorBase:CSON012700"/>
<organism evidence="18">
    <name type="scientific">Culicoides sonorensis</name>
    <name type="common">Biting midge</name>
    <dbReference type="NCBI Taxonomy" id="179676"/>
    <lineage>
        <taxon>Eukaryota</taxon>
        <taxon>Metazoa</taxon>
        <taxon>Ecdysozoa</taxon>
        <taxon>Arthropoda</taxon>
        <taxon>Hexapoda</taxon>
        <taxon>Insecta</taxon>
        <taxon>Pterygota</taxon>
        <taxon>Neoptera</taxon>
        <taxon>Endopterygota</taxon>
        <taxon>Diptera</taxon>
        <taxon>Nematocera</taxon>
        <taxon>Chironomoidea</taxon>
        <taxon>Ceratopogonidae</taxon>
        <taxon>Ceratopogoninae</taxon>
        <taxon>Culicoides</taxon>
        <taxon>Monoculicoides</taxon>
    </lineage>
</organism>
<dbReference type="Pfam" id="PF21137">
    <property type="entry name" value="ANM3_C2H2_Zf"/>
    <property type="match status" value="1"/>
</dbReference>
<keyword evidence="6 12" id="KW-0949">S-adenosyl-L-methionine</keyword>
<feature type="compositionally biased region" description="Acidic residues" evidence="14">
    <location>
        <begin position="15"/>
        <end position="26"/>
    </location>
</feature>
<gene>
    <name evidence="18" type="primary">CSON012700</name>
</gene>
<keyword evidence="5 12" id="KW-0808">Transferase</keyword>
<feature type="domain" description="Protein arginine N-methyltransferase 3-like C2H2 zinc finger" evidence="16">
    <location>
        <begin position="65"/>
        <end position="106"/>
    </location>
</feature>
<dbReference type="InterPro" id="IPR025714">
    <property type="entry name" value="Methyltranfer_dom"/>
</dbReference>
<dbReference type="Pfam" id="PF13847">
    <property type="entry name" value="Methyltransf_31"/>
    <property type="match status" value="1"/>
</dbReference>
<dbReference type="InterPro" id="IPR029063">
    <property type="entry name" value="SAM-dependent_MTases_sf"/>
</dbReference>
<dbReference type="CDD" id="cd02440">
    <property type="entry name" value="AdoMet_MTases"/>
    <property type="match status" value="1"/>
</dbReference>
<dbReference type="Gene3D" id="3.40.50.150">
    <property type="entry name" value="Vaccinia Virus protein VP39"/>
    <property type="match status" value="1"/>
</dbReference>
<evidence type="ECO:0000256" key="6">
    <source>
        <dbReference type="ARBA" id="ARBA00022691"/>
    </source>
</evidence>
<name>A0A336MBG4_CULSO</name>
<keyword evidence="3" id="KW-0963">Cytoplasm</keyword>
<dbReference type="AlphaFoldDB" id="A0A336MBG4"/>
<dbReference type="PANTHER" id="PTHR11006">
    <property type="entry name" value="PROTEIN ARGININE N-METHYLTRANSFERASE"/>
    <property type="match status" value="1"/>
</dbReference>
<evidence type="ECO:0000256" key="1">
    <source>
        <dbReference type="ARBA" id="ARBA00004514"/>
    </source>
</evidence>
<comment type="catalytic activity">
    <reaction evidence="11">
        <text>L-arginyl-[protein] + S-adenosyl-L-methionine = N(omega)-methyl-L-arginyl-[protein] + S-adenosyl-L-homocysteine + H(+)</text>
        <dbReference type="Rhea" id="RHEA:48100"/>
        <dbReference type="Rhea" id="RHEA-COMP:10532"/>
        <dbReference type="Rhea" id="RHEA-COMP:11990"/>
        <dbReference type="ChEBI" id="CHEBI:15378"/>
        <dbReference type="ChEBI" id="CHEBI:29965"/>
        <dbReference type="ChEBI" id="CHEBI:57856"/>
        <dbReference type="ChEBI" id="CHEBI:59789"/>
        <dbReference type="ChEBI" id="CHEBI:65280"/>
    </reaction>
    <physiologicalReaction direction="left-to-right" evidence="11">
        <dbReference type="Rhea" id="RHEA:48101"/>
    </physiologicalReaction>
</comment>
<dbReference type="GO" id="GO:0035242">
    <property type="term" value="F:protein-arginine omega-N asymmetric methyltransferase activity"/>
    <property type="evidence" value="ECO:0007669"/>
    <property type="project" value="UniProtKB-EC"/>
</dbReference>
<evidence type="ECO:0000259" key="17">
    <source>
        <dbReference type="Pfam" id="PF22528"/>
    </source>
</evidence>
<evidence type="ECO:0000256" key="4">
    <source>
        <dbReference type="ARBA" id="ARBA00022603"/>
    </source>
</evidence>
<evidence type="ECO:0000256" key="13">
    <source>
        <dbReference type="SAM" id="Coils"/>
    </source>
</evidence>
<dbReference type="InterPro" id="IPR055135">
    <property type="entry name" value="PRMT_dom"/>
</dbReference>
<dbReference type="Gene3D" id="2.70.160.11">
    <property type="entry name" value="Hnrnp arginine n-methyltransferase1"/>
    <property type="match status" value="1"/>
</dbReference>
<dbReference type="Pfam" id="PF22528">
    <property type="entry name" value="PRMT_C"/>
    <property type="match status" value="1"/>
</dbReference>
<evidence type="ECO:0000256" key="12">
    <source>
        <dbReference type="PROSITE-ProRule" id="PRU01015"/>
    </source>
</evidence>
<dbReference type="FunFam" id="3.40.50.150:FF:000003">
    <property type="entry name" value="Blast:Protein arginine N-methyltransferase 1"/>
    <property type="match status" value="1"/>
</dbReference>